<name>A0A2C9XV28_CABSO</name>
<dbReference type="SUPFAM" id="SSF53383">
    <property type="entry name" value="PLP-dependent transferases"/>
    <property type="match status" value="1"/>
</dbReference>
<comment type="caution">
    <text evidence="1">The sequence shown here is derived from an EMBL/GenBank/DDBJ whole genome shotgun (WGS) entry which is preliminary data.</text>
</comment>
<evidence type="ECO:0000313" key="2">
    <source>
        <dbReference type="Proteomes" id="UP000195221"/>
    </source>
</evidence>
<sequence>MTIAYQGFAQSIAEDAFVIWELAGRKMNFLVSSSFSKTFSLSVSDAGH</sequence>
<evidence type="ECO:0000313" key="1">
    <source>
        <dbReference type="EMBL" id="OTP67916.1"/>
    </source>
</evidence>
<organism evidence="1 2">
    <name type="scientific">Caballeronia sordidicola</name>
    <name type="common">Burkholderia sordidicola</name>
    <dbReference type="NCBI Taxonomy" id="196367"/>
    <lineage>
        <taxon>Bacteria</taxon>
        <taxon>Pseudomonadati</taxon>
        <taxon>Pseudomonadota</taxon>
        <taxon>Betaproteobacteria</taxon>
        <taxon>Burkholderiales</taxon>
        <taxon>Burkholderiaceae</taxon>
        <taxon>Caballeronia</taxon>
    </lineage>
</organism>
<protein>
    <submittedName>
        <fullName evidence="1">Uncharacterized protein</fullName>
    </submittedName>
</protein>
<dbReference type="EMBL" id="NBTZ01000144">
    <property type="protein sequence ID" value="OTP67916.1"/>
    <property type="molecule type" value="Genomic_DNA"/>
</dbReference>
<dbReference type="InterPro" id="IPR015421">
    <property type="entry name" value="PyrdxlP-dep_Trfase_major"/>
</dbReference>
<dbReference type="InterPro" id="IPR015424">
    <property type="entry name" value="PyrdxlP-dep_Trfase"/>
</dbReference>
<dbReference type="AlphaFoldDB" id="A0A2C9XV28"/>
<gene>
    <name evidence="1" type="ORF">PAMC26577_35355</name>
</gene>
<accession>A0A2C9XV28</accession>
<dbReference type="Proteomes" id="UP000195221">
    <property type="component" value="Unassembled WGS sequence"/>
</dbReference>
<proteinExistence type="predicted"/>
<dbReference type="Gene3D" id="3.40.640.10">
    <property type="entry name" value="Type I PLP-dependent aspartate aminotransferase-like (Major domain)"/>
    <property type="match status" value="1"/>
</dbReference>
<reference evidence="1 2" key="1">
    <citation type="submission" date="2017-03" db="EMBL/GenBank/DDBJ databases">
        <title>Genome analysis of strain PAMC 26577.</title>
        <authorList>
            <person name="Oh H.-M."/>
            <person name="Yang J.-A."/>
        </authorList>
    </citation>
    <scope>NUCLEOTIDE SEQUENCE [LARGE SCALE GENOMIC DNA]</scope>
    <source>
        <strain evidence="1 2">PAMC 26577</strain>
    </source>
</reference>